<evidence type="ECO:0000259" key="2">
    <source>
        <dbReference type="Pfam" id="PF00534"/>
    </source>
</evidence>
<dbReference type="STRING" id="686796.SAMN04488104_100770"/>
<evidence type="ECO:0000313" key="3">
    <source>
        <dbReference type="EMBL" id="SDC84084.1"/>
    </source>
</evidence>
<dbReference type="GO" id="GO:0009103">
    <property type="term" value="P:lipopolysaccharide biosynthetic process"/>
    <property type="evidence" value="ECO:0007669"/>
    <property type="project" value="TreeGrafter"/>
</dbReference>
<sequence length="264" mass="29762">MDDIMLLAGFAQLKPMGFDFELVYSYHGHSFKTTGNWLNQVDKVLFLTELGYHQTKSNHQEFTPEVFIIGNGVDSKKYYPINAGDKKLAKINKGFLADDIVITWLSNDRPKKGLQLFLKLIPRLVQKYPNLKVQVIGNSQPIPHFGSRVSAIGRVPNDDLPIYLQLSDLYCFTSLWEEGFGLTLTEAAKCGNLVIASENGGIPEVVNGQSFSFLVSSPNVLSQWEIQIENAMKTLNSYTPDPIFLASYHSLEDWENKFLYALES</sequence>
<evidence type="ECO:0000256" key="1">
    <source>
        <dbReference type="ARBA" id="ARBA00022679"/>
    </source>
</evidence>
<dbReference type="CDD" id="cd03801">
    <property type="entry name" value="GT4_PimA-like"/>
    <property type="match status" value="1"/>
</dbReference>
<gene>
    <name evidence="3" type="ORF">SAMN04488104_100770</name>
</gene>
<proteinExistence type="predicted"/>
<dbReference type="Proteomes" id="UP000199060">
    <property type="component" value="Unassembled WGS sequence"/>
</dbReference>
<evidence type="ECO:0000313" key="4">
    <source>
        <dbReference type="Proteomes" id="UP000199060"/>
    </source>
</evidence>
<dbReference type="SUPFAM" id="SSF53756">
    <property type="entry name" value="UDP-Glycosyltransferase/glycogen phosphorylase"/>
    <property type="match status" value="1"/>
</dbReference>
<name>A0A1G6PWQ6_9BACT</name>
<feature type="domain" description="Glycosyl transferase family 1" evidence="2">
    <location>
        <begin position="94"/>
        <end position="219"/>
    </location>
</feature>
<dbReference type="PANTHER" id="PTHR46401:SF2">
    <property type="entry name" value="GLYCOSYLTRANSFERASE WBBK-RELATED"/>
    <property type="match status" value="1"/>
</dbReference>
<dbReference type="AlphaFoldDB" id="A0A1G6PWQ6"/>
<dbReference type="GO" id="GO:0016757">
    <property type="term" value="F:glycosyltransferase activity"/>
    <property type="evidence" value="ECO:0007669"/>
    <property type="project" value="InterPro"/>
</dbReference>
<organism evidence="3 4">
    <name type="scientific">Algoriphagus faecimaris</name>
    <dbReference type="NCBI Taxonomy" id="686796"/>
    <lineage>
        <taxon>Bacteria</taxon>
        <taxon>Pseudomonadati</taxon>
        <taxon>Bacteroidota</taxon>
        <taxon>Cytophagia</taxon>
        <taxon>Cytophagales</taxon>
        <taxon>Cyclobacteriaceae</taxon>
        <taxon>Algoriphagus</taxon>
    </lineage>
</organism>
<dbReference type="InterPro" id="IPR001296">
    <property type="entry name" value="Glyco_trans_1"/>
</dbReference>
<dbReference type="EMBL" id="FNAC01000007">
    <property type="protein sequence ID" value="SDC84084.1"/>
    <property type="molecule type" value="Genomic_DNA"/>
</dbReference>
<reference evidence="4" key="1">
    <citation type="submission" date="2016-10" db="EMBL/GenBank/DDBJ databases">
        <authorList>
            <person name="Varghese N."/>
            <person name="Submissions S."/>
        </authorList>
    </citation>
    <scope>NUCLEOTIDE SEQUENCE [LARGE SCALE GENOMIC DNA]</scope>
    <source>
        <strain evidence="4">DSM 23095</strain>
    </source>
</reference>
<dbReference type="PANTHER" id="PTHR46401">
    <property type="entry name" value="GLYCOSYLTRANSFERASE WBBK-RELATED"/>
    <property type="match status" value="1"/>
</dbReference>
<accession>A0A1G6PWQ6</accession>
<keyword evidence="1 3" id="KW-0808">Transferase</keyword>
<dbReference type="Gene3D" id="3.40.50.2000">
    <property type="entry name" value="Glycogen Phosphorylase B"/>
    <property type="match status" value="2"/>
</dbReference>
<protein>
    <submittedName>
        <fullName evidence="3">Glycosyl transferases group 1</fullName>
    </submittedName>
</protein>
<dbReference type="Pfam" id="PF00534">
    <property type="entry name" value="Glycos_transf_1"/>
    <property type="match status" value="1"/>
</dbReference>
<keyword evidence="4" id="KW-1185">Reference proteome</keyword>